<dbReference type="InterPro" id="IPR035919">
    <property type="entry name" value="EAL_sf"/>
</dbReference>
<evidence type="ECO:0000313" key="3">
    <source>
        <dbReference type="Proteomes" id="UP000006072"/>
    </source>
</evidence>
<name>K0V8U0_MYCVA</name>
<dbReference type="Gene3D" id="3.20.20.450">
    <property type="entry name" value="EAL domain"/>
    <property type="match status" value="1"/>
</dbReference>
<dbReference type="CDD" id="cd01948">
    <property type="entry name" value="EAL"/>
    <property type="match status" value="1"/>
</dbReference>
<evidence type="ECO:0000259" key="1">
    <source>
        <dbReference type="PROSITE" id="PS50883"/>
    </source>
</evidence>
<dbReference type="RefSeq" id="WP_003929366.1">
    <property type="nucleotide sequence ID" value="NZ_JH814686.1"/>
</dbReference>
<dbReference type="Pfam" id="PF10069">
    <property type="entry name" value="DICT"/>
    <property type="match status" value="1"/>
</dbReference>
<proteinExistence type="predicted"/>
<dbReference type="AlphaFoldDB" id="K0V8U0"/>
<dbReference type="PROSITE" id="PS50883">
    <property type="entry name" value="EAL"/>
    <property type="match status" value="1"/>
</dbReference>
<dbReference type="InterPro" id="IPR050706">
    <property type="entry name" value="Cyclic-di-GMP_PDE-like"/>
</dbReference>
<accession>K0V8U0</accession>
<dbReference type="PANTHER" id="PTHR33121:SF76">
    <property type="entry name" value="SIGNALING PROTEIN"/>
    <property type="match status" value="1"/>
</dbReference>
<gene>
    <name evidence="2" type="ORF">MVAC_06152</name>
</gene>
<organism evidence="2 3">
    <name type="scientific">Mycolicibacterium vaccae ATCC 25954</name>
    <dbReference type="NCBI Taxonomy" id="1194972"/>
    <lineage>
        <taxon>Bacteria</taxon>
        <taxon>Bacillati</taxon>
        <taxon>Actinomycetota</taxon>
        <taxon>Actinomycetes</taxon>
        <taxon>Mycobacteriales</taxon>
        <taxon>Mycobacteriaceae</taxon>
        <taxon>Mycolicibacterium</taxon>
    </lineage>
</organism>
<feature type="domain" description="EAL" evidence="1">
    <location>
        <begin position="1"/>
        <end position="243"/>
    </location>
</feature>
<dbReference type="PATRIC" id="fig|1194972.3.peg.1249"/>
<dbReference type="InterPro" id="IPR019278">
    <property type="entry name" value="DICT_dom"/>
</dbReference>
<reference evidence="2 3" key="1">
    <citation type="journal article" date="2012" name="J. Bacteriol.">
        <title>Complete Genome Sequence of Mycobacterium vaccae Type Strain ATCC 25954.</title>
        <authorList>
            <person name="Ho Y.S."/>
            <person name="Adroub S.A."/>
            <person name="Abadi M."/>
            <person name="Al Alwan B."/>
            <person name="Alkhateeb R."/>
            <person name="Gao G."/>
            <person name="Ragab A."/>
            <person name="Ali S."/>
            <person name="van Soolingen D."/>
            <person name="Bitter W."/>
            <person name="Pain A."/>
            <person name="Abdallah A.M."/>
        </authorList>
    </citation>
    <scope>NUCLEOTIDE SEQUENCE [LARGE SCALE GENOMIC DNA]</scope>
    <source>
        <strain evidence="2 3">ATCC 25954</strain>
    </source>
</reference>
<dbReference type="EMBL" id="ALQA01000009">
    <property type="protein sequence ID" value="EJZ11313.1"/>
    <property type="molecule type" value="Genomic_DNA"/>
</dbReference>
<dbReference type="Pfam" id="PF00563">
    <property type="entry name" value="EAL"/>
    <property type="match status" value="1"/>
</dbReference>
<dbReference type="SMART" id="SM00052">
    <property type="entry name" value="EAL"/>
    <property type="match status" value="1"/>
</dbReference>
<dbReference type="SUPFAM" id="SSF141868">
    <property type="entry name" value="EAL domain-like"/>
    <property type="match status" value="1"/>
</dbReference>
<dbReference type="Proteomes" id="UP000006072">
    <property type="component" value="Unassembled WGS sequence"/>
</dbReference>
<protein>
    <submittedName>
        <fullName evidence="2">Diguanylate phosphodiesterase</fullName>
    </submittedName>
</protein>
<dbReference type="InterPro" id="IPR001633">
    <property type="entry name" value="EAL_dom"/>
</dbReference>
<dbReference type="HOGENOM" id="CLU_031868_0_0_11"/>
<dbReference type="GO" id="GO:0071111">
    <property type="term" value="F:cyclic-guanylate-specific phosphodiesterase activity"/>
    <property type="evidence" value="ECO:0007669"/>
    <property type="project" value="InterPro"/>
</dbReference>
<comment type="caution">
    <text evidence="2">The sequence shown here is derived from an EMBL/GenBank/DDBJ whole genome shotgun (WGS) entry which is preliminary data.</text>
</comment>
<dbReference type="eggNOG" id="COG5001">
    <property type="taxonomic scope" value="Bacteria"/>
</dbReference>
<keyword evidence="3" id="KW-1185">Reference proteome</keyword>
<evidence type="ECO:0000313" key="2">
    <source>
        <dbReference type="EMBL" id="EJZ11313.1"/>
    </source>
</evidence>
<sequence>MTDALDAAVAGAGLVPAFQTVVSLPDERPVGYEALARWPSMNGVTPQDVFGHAGRTGRLDLLDRECICAAARGALHGPSTDGMLLLLNCEPATAHVDPRSEEALAAAAEKFHLVFELTERGLLADPRALLRKVSELRELGFAIALDDIGAHRDSLALLDIVAPDILKLDLGLIQHQADRHQARTVAAVIAHHERTGATIIAEGIETDAHLEQALAYGATLGQGYRFGRPAPLTEPALPYPRPTSQAWSAPTSGHSVFQTSTRGIASRVVRKPVLLELSRHIERLALSADSPPIVLATVQQRLNFNAATRALYTGIARRSPLVAVFGRDIPDDPGPGIRGVRLDPDDPVTQEWIVVTIGTDNAAALIARELPTTGDNRDRSFELAVTFDRRRVADTARSLLDRLPSATSLYSTAGAG</sequence>
<dbReference type="PANTHER" id="PTHR33121">
    <property type="entry name" value="CYCLIC DI-GMP PHOSPHODIESTERASE PDEF"/>
    <property type="match status" value="1"/>
</dbReference>